<dbReference type="PANTHER" id="PTHR33307">
    <property type="entry name" value="ALPHA-RHAMNOSIDASE (EUROFUNG)"/>
    <property type="match status" value="1"/>
</dbReference>
<dbReference type="Pfam" id="PF17390">
    <property type="entry name" value="Bac_rhamnosid_C"/>
    <property type="match status" value="1"/>
</dbReference>
<evidence type="ECO:0000256" key="1">
    <source>
        <dbReference type="ARBA" id="ARBA00001445"/>
    </source>
</evidence>
<reference evidence="8 9" key="1">
    <citation type="submission" date="2021-01" db="EMBL/GenBank/DDBJ databases">
        <title>Genomic Encyclopedia of Type Strains, Phase IV (KMG-IV): sequencing the most valuable type-strain genomes for metagenomic binning, comparative biology and taxonomic classification.</title>
        <authorList>
            <person name="Goeker M."/>
        </authorList>
    </citation>
    <scope>NUCLEOTIDE SEQUENCE [LARGE SCALE GENOMIC DNA]</scope>
    <source>
        <strain evidence="8 9">DSM 23711</strain>
    </source>
</reference>
<proteinExistence type="predicted"/>
<dbReference type="InterPro" id="IPR013783">
    <property type="entry name" value="Ig-like_fold"/>
</dbReference>
<protein>
    <recommendedName>
        <fullName evidence="2">alpha-L-rhamnosidase</fullName>
        <ecNumber evidence="2">3.2.1.40</ecNumber>
    </recommendedName>
</protein>
<dbReference type="Pfam" id="PF17389">
    <property type="entry name" value="Bac_rhamnosid6H"/>
    <property type="match status" value="1"/>
</dbReference>
<keyword evidence="9" id="KW-1185">Reference proteome</keyword>
<dbReference type="GO" id="GO:0030596">
    <property type="term" value="F:alpha-L-rhamnosidase activity"/>
    <property type="evidence" value="ECO:0007669"/>
    <property type="project" value="UniProtKB-EC"/>
</dbReference>
<dbReference type="SUPFAM" id="SSF48208">
    <property type="entry name" value="Six-hairpin glycosidases"/>
    <property type="match status" value="1"/>
</dbReference>
<sequence length="1019" mass="114603">MNIQKDNLKSKVKINNLKVEGSYNPLGIDEEKPRFSWMMESGLHGQKQTAYQILVASSPSKLNENSADIWNSGKVVSDVSVAIKYNGGSLKPSMKYYWTVIVWNQDDKPIQAEENAQFETGLKSTDGVKGWSGAKWISMDGKASDSPGAPFLRKQEKLTGAVKRARLYISALGVYDAYINGNKLGVINEGNESPKIEFMPPGWTNYDSNINYMTYDVTPYMKGNSVTLAAVLGNGWWNCRISKGDVKSGQTKYYSDEGNELALFAKLFITYEDDSVHSVVTDINSGWKATDSGPIRSDDIYDGETYDATMEIQGWNDNGFNDSEWNEVKEHDFTKVFPNATVTAFHGDTAQIIDELDRFPQSITYYTDVINKGSSKNGRGTINTDSNRTILDSERAKKSDVTISDKDTVIFDLGQNMVGVPKITVQGEKGSQVKLRFAEMLNDDSEGADGPQGSIYTANLRTAKATDYYTLKGDLEGETYQPTLTFHGFRYVEVTVVSTNTTIHVKSLTGKVVMSALEETGSVVTSHQDVNKLFSNILWGHRGNYLWIPTDCPQRDERVGWSGDTQLFANTALYNMDAAIFLENWMEMLTDSQEIYGEGNFHSASPSGRYSDFMGVVGNSGWADAGVVVPWTVWQMTGDTTIIEKNYNAMVKYMDWIYRQTGETYRGPGSIGDWLNFEGTAKELMSDAYYAYDAKLMEKMSLAIDKQTEAEKYRRLFEKIKKEFIKNYIEIDENGKLTLKSTNGSPFYMPNFYASADVADNSQAGLLWSIKLELYENEDQKQQMVDLLVENIKNDKEYKRTHPNSNRVNYAENTLAVGFLGVNVIAPILSEVGHSEVAYSLLLQDQMPSWLYSVNNGATTVWERWNSYSVEDGFGDVGMNSFNHYAYGAIAEWMYKYMAGISNDEERPGFKHIHLQPNIDKNKRLTSVSGEYKSVYGTIKSEWKIQDDTLHYNVSIPANTTATVWLPTSNQHTVKVDGKLVSEHDEMEVIDYKEGKAILQIESGYYVFESTIQNNKVTN</sequence>
<dbReference type="Gene3D" id="2.60.40.10">
    <property type="entry name" value="Immunoglobulins"/>
    <property type="match status" value="1"/>
</dbReference>
<dbReference type="Pfam" id="PF25788">
    <property type="entry name" value="Ig_Rha78A_N"/>
    <property type="match status" value="1"/>
</dbReference>
<organism evidence="8 9">
    <name type="scientific">Aquibacillus albus</name>
    <dbReference type="NCBI Taxonomy" id="1168171"/>
    <lineage>
        <taxon>Bacteria</taxon>
        <taxon>Bacillati</taxon>
        <taxon>Bacillota</taxon>
        <taxon>Bacilli</taxon>
        <taxon>Bacillales</taxon>
        <taxon>Bacillaceae</taxon>
        <taxon>Aquibacillus</taxon>
    </lineage>
</organism>
<dbReference type="EMBL" id="JAFBDR010000024">
    <property type="protein sequence ID" value="MBM7572984.1"/>
    <property type="molecule type" value="Genomic_DNA"/>
</dbReference>
<dbReference type="Gene3D" id="1.50.10.10">
    <property type="match status" value="1"/>
</dbReference>
<keyword evidence="3 8" id="KW-0378">Hydrolase</keyword>
<evidence type="ECO:0000256" key="2">
    <source>
        <dbReference type="ARBA" id="ARBA00012652"/>
    </source>
</evidence>
<feature type="domain" description="Bacterial alpha-L-rhamnosidase N-terminal" evidence="5">
    <location>
        <begin position="161"/>
        <end position="335"/>
    </location>
</feature>
<dbReference type="InterPro" id="IPR013737">
    <property type="entry name" value="Bac_rhamnosid_N"/>
</dbReference>
<evidence type="ECO:0000259" key="4">
    <source>
        <dbReference type="Pfam" id="PF05592"/>
    </source>
</evidence>
<feature type="domain" description="Alpha-L-rhamnosidase six-hairpin glycosidase" evidence="6">
    <location>
        <begin position="519"/>
        <end position="897"/>
    </location>
</feature>
<accession>A0ABS2N4D9</accession>
<dbReference type="Gene3D" id="2.60.120.260">
    <property type="entry name" value="Galactose-binding domain-like"/>
    <property type="match status" value="2"/>
</dbReference>
<dbReference type="PIRSF" id="PIRSF010631">
    <property type="entry name" value="A-rhamnsds"/>
    <property type="match status" value="1"/>
</dbReference>
<comment type="catalytic activity">
    <reaction evidence="1">
        <text>Hydrolysis of terminal non-reducing alpha-L-rhamnose residues in alpha-L-rhamnosides.</text>
        <dbReference type="EC" id="3.2.1.40"/>
    </reaction>
</comment>
<evidence type="ECO:0000259" key="7">
    <source>
        <dbReference type="Pfam" id="PF17390"/>
    </source>
</evidence>
<evidence type="ECO:0000313" key="9">
    <source>
        <dbReference type="Proteomes" id="UP001296943"/>
    </source>
</evidence>
<keyword evidence="8" id="KW-0326">Glycosidase</keyword>
<evidence type="ECO:0000259" key="6">
    <source>
        <dbReference type="Pfam" id="PF17389"/>
    </source>
</evidence>
<dbReference type="Pfam" id="PF08531">
    <property type="entry name" value="Bac_rhamnosid_N"/>
    <property type="match status" value="1"/>
</dbReference>
<dbReference type="InterPro" id="IPR008902">
    <property type="entry name" value="Rhamnosid_concanavalin"/>
</dbReference>
<dbReference type="InterPro" id="IPR008928">
    <property type="entry name" value="6-hairpin_glycosidase_sf"/>
</dbReference>
<dbReference type="EC" id="3.2.1.40" evidence="2"/>
<dbReference type="InterPro" id="IPR035398">
    <property type="entry name" value="Bac_rhamnosid_C"/>
</dbReference>
<dbReference type="InterPro" id="IPR012341">
    <property type="entry name" value="6hp_glycosidase-like_sf"/>
</dbReference>
<comment type="caution">
    <text evidence="8">The sequence shown here is derived from an EMBL/GenBank/DDBJ whole genome shotgun (WGS) entry which is preliminary data.</text>
</comment>
<evidence type="ECO:0000313" key="8">
    <source>
        <dbReference type="EMBL" id="MBM7572984.1"/>
    </source>
</evidence>
<dbReference type="PANTHER" id="PTHR33307:SF6">
    <property type="entry name" value="ALPHA-RHAMNOSIDASE (EUROFUNG)-RELATED"/>
    <property type="match status" value="1"/>
</dbReference>
<dbReference type="Pfam" id="PF05592">
    <property type="entry name" value="Bac_rhamnosid"/>
    <property type="match status" value="1"/>
</dbReference>
<dbReference type="Gene3D" id="2.60.420.10">
    <property type="entry name" value="Maltose phosphorylase, domain 3"/>
    <property type="match status" value="1"/>
</dbReference>
<dbReference type="InterPro" id="IPR035396">
    <property type="entry name" value="Bac_rhamnosid6H"/>
</dbReference>
<gene>
    <name evidence="8" type="ORF">JOC48_003532</name>
</gene>
<evidence type="ECO:0000259" key="5">
    <source>
        <dbReference type="Pfam" id="PF08531"/>
    </source>
</evidence>
<dbReference type="RefSeq" id="WP_239584447.1">
    <property type="nucleotide sequence ID" value="NZ_JAFBDR010000024.1"/>
</dbReference>
<dbReference type="InterPro" id="IPR016007">
    <property type="entry name" value="Alpha_rhamnosid"/>
</dbReference>
<evidence type="ECO:0000256" key="3">
    <source>
        <dbReference type="ARBA" id="ARBA00022801"/>
    </source>
</evidence>
<feature type="domain" description="Alpha-L-rhamnosidase C-terminal" evidence="7">
    <location>
        <begin position="900"/>
        <end position="978"/>
    </location>
</feature>
<name>A0ABS2N4D9_9BACI</name>
<feature type="domain" description="Alpha-L-rhamnosidase concanavalin-like" evidence="4">
    <location>
        <begin position="405"/>
        <end position="513"/>
    </location>
</feature>
<dbReference type="Proteomes" id="UP001296943">
    <property type="component" value="Unassembled WGS sequence"/>
</dbReference>